<dbReference type="InterPro" id="IPR036259">
    <property type="entry name" value="MFS_trans_sf"/>
</dbReference>
<feature type="transmembrane region" description="Helical" evidence="7">
    <location>
        <begin position="315"/>
        <end position="334"/>
    </location>
</feature>
<evidence type="ECO:0000256" key="7">
    <source>
        <dbReference type="SAM" id="Phobius"/>
    </source>
</evidence>
<sequence length="487" mass="54412">MGFFADALRSSYGNDKPRLFWWYPHGTPAKEKKLLTKIDFFILTYCCLGYFAKWLDQANLSNAYVSGMKEDLDMYGNEFTLATTLMNIGSILGGIPSNLLITWVPPRYLLPGCEIAWGLITIGTYKVSSSHQLYVLRFFLGLLEGTSFVGIQYVLGSWYKSTEIGKRTAIFANSAYVGTAFGGYIFSGVLAGMDGYQGVAAWRWAFAVDGIITIVVGVYGLVFFPDTPEKTTAFYLSTEERQRCVERLIEEDRAPVGSFSWGVFKRIVTSWQFYVLTILWMFWETTVGKVGNTVFQLFLKNDSSHAWSLYDINNIPTAINGFNIVMVMLVNIWADATGCRLVAALFNLTLQLFGTACLVAWHIPTGLRFVAYLFAACDGPLSPLYMAWANILCSQDKQVRAMTLAMMNAFGNATTTIIQQFAYPVTEAPEYKTGFRTTLGLLCGMVVWVFVVRYCEMKAQRPKLAAEDTVVDGEEPVGGRGEVFDLT</sequence>
<dbReference type="Gene3D" id="1.20.1250.20">
    <property type="entry name" value="MFS general substrate transporter like domains"/>
    <property type="match status" value="1"/>
</dbReference>
<dbReference type="SUPFAM" id="SSF103473">
    <property type="entry name" value="MFS general substrate transporter"/>
    <property type="match status" value="1"/>
</dbReference>
<evidence type="ECO:0000256" key="2">
    <source>
        <dbReference type="ARBA" id="ARBA00022448"/>
    </source>
</evidence>
<dbReference type="FunFam" id="1.20.1250.20:FF:000065">
    <property type="entry name" value="Putative MFS pantothenate transporter"/>
    <property type="match status" value="1"/>
</dbReference>
<feature type="transmembrane region" description="Helical" evidence="7">
    <location>
        <begin position="168"/>
        <end position="192"/>
    </location>
</feature>
<comment type="similarity">
    <text evidence="6">Belongs to the major facilitator superfamily. Allantoate permease family.</text>
</comment>
<comment type="subcellular location">
    <subcellularLocation>
        <location evidence="1">Membrane</location>
        <topology evidence="1">Multi-pass membrane protein</topology>
    </subcellularLocation>
</comment>
<feature type="transmembrane region" description="Helical" evidence="7">
    <location>
        <begin position="435"/>
        <end position="455"/>
    </location>
</feature>
<feature type="transmembrane region" description="Helical" evidence="7">
    <location>
        <begin position="401"/>
        <end position="423"/>
    </location>
</feature>
<evidence type="ECO:0000256" key="1">
    <source>
        <dbReference type="ARBA" id="ARBA00004141"/>
    </source>
</evidence>
<feature type="transmembrane region" description="Helical" evidence="7">
    <location>
        <begin position="204"/>
        <end position="224"/>
    </location>
</feature>
<dbReference type="GO" id="GO:0022857">
    <property type="term" value="F:transmembrane transporter activity"/>
    <property type="evidence" value="ECO:0007669"/>
    <property type="project" value="InterPro"/>
</dbReference>
<evidence type="ECO:0000256" key="5">
    <source>
        <dbReference type="ARBA" id="ARBA00023136"/>
    </source>
</evidence>
<gene>
    <name evidence="8" type="ORF">B0A50_04236</name>
</gene>
<dbReference type="OrthoDB" id="3639251at2759"/>
<keyword evidence="2" id="KW-0813">Transport</keyword>
<accession>A0A4U0TWK7</accession>
<dbReference type="EMBL" id="NAJL01000026">
    <property type="protein sequence ID" value="TKA26790.1"/>
    <property type="molecule type" value="Genomic_DNA"/>
</dbReference>
<reference evidence="8 9" key="1">
    <citation type="submission" date="2017-03" db="EMBL/GenBank/DDBJ databases">
        <title>Genomes of endolithic fungi from Antarctica.</title>
        <authorList>
            <person name="Coleine C."/>
            <person name="Masonjones S."/>
            <person name="Stajich J.E."/>
        </authorList>
    </citation>
    <scope>NUCLEOTIDE SEQUENCE [LARGE SCALE GENOMIC DNA]</scope>
    <source>
        <strain evidence="8 9">CCFEE 6315</strain>
    </source>
</reference>
<dbReference type="GO" id="GO:0016020">
    <property type="term" value="C:membrane"/>
    <property type="evidence" value="ECO:0007669"/>
    <property type="project" value="UniProtKB-SubCell"/>
</dbReference>
<feature type="transmembrane region" description="Helical" evidence="7">
    <location>
        <begin position="108"/>
        <end position="128"/>
    </location>
</feature>
<evidence type="ECO:0000313" key="8">
    <source>
        <dbReference type="EMBL" id="TKA26790.1"/>
    </source>
</evidence>
<dbReference type="Pfam" id="PF07690">
    <property type="entry name" value="MFS_1"/>
    <property type="match status" value="1"/>
</dbReference>
<evidence type="ECO:0000256" key="4">
    <source>
        <dbReference type="ARBA" id="ARBA00022989"/>
    </source>
</evidence>
<keyword evidence="3 7" id="KW-0812">Transmembrane</keyword>
<feature type="transmembrane region" description="Helical" evidence="7">
    <location>
        <begin position="369"/>
        <end position="389"/>
    </location>
</feature>
<feature type="transmembrane region" description="Helical" evidence="7">
    <location>
        <begin position="341"/>
        <end position="363"/>
    </location>
</feature>
<evidence type="ECO:0000313" key="9">
    <source>
        <dbReference type="Proteomes" id="UP000308549"/>
    </source>
</evidence>
<name>A0A4U0TWK7_9PEZI</name>
<feature type="transmembrane region" description="Helical" evidence="7">
    <location>
        <begin position="79"/>
        <end position="101"/>
    </location>
</feature>
<organism evidence="8 9">
    <name type="scientific">Salinomyces thailandicus</name>
    <dbReference type="NCBI Taxonomy" id="706561"/>
    <lineage>
        <taxon>Eukaryota</taxon>
        <taxon>Fungi</taxon>
        <taxon>Dikarya</taxon>
        <taxon>Ascomycota</taxon>
        <taxon>Pezizomycotina</taxon>
        <taxon>Dothideomycetes</taxon>
        <taxon>Dothideomycetidae</taxon>
        <taxon>Mycosphaerellales</taxon>
        <taxon>Teratosphaeriaceae</taxon>
        <taxon>Salinomyces</taxon>
    </lineage>
</organism>
<keyword evidence="9" id="KW-1185">Reference proteome</keyword>
<dbReference type="Proteomes" id="UP000308549">
    <property type="component" value="Unassembled WGS sequence"/>
</dbReference>
<dbReference type="PANTHER" id="PTHR43791:SF39">
    <property type="entry name" value="TRANSPORTER LIZ1_SEO1, PUTATIVE (AFU_ORTHOLOGUE AFUA_3G00980)-RELATED"/>
    <property type="match status" value="1"/>
</dbReference>
<proteinExistence type="inferred from homology"/>
<keyword evidence="5 7" id="KW-0472">Membrane</keyword>
<dbReference type="PANTHER" id="PTHR43791">
    <property type="entry name" value="PERMEASE-RELATED"/>
    <property type="match status" value="1"/>
</dbReference>
<evidence type="ECO:0000256" key="3">
    <source>
        <dbReference type="ARBA" id="ARBA00022692"/>
    </source>
</evidence>
<comment type="caution">
    <text evidence="8">The sequence shown here is derived from an EMBL/GenBank/DDBJ whole genome shotgun (WGS) entry which is preliminary data.</text>
</comment>
<keyword evidence="4 7" id="KW-1133">Transmembrane helix</keyword>
<dbReference type="AlphaFoldDB" id="A0A4U0TWK7"/>
<evidence type="ECO:0000256" key="6">
    <source>
        <dbReference type="ARBA" id="ARBA00037968"/>
    </source>
</evidence>
<protein>
    <submittedName>
        <fullName evidence="8">Uncharacterized protein</fullName>
    </submittedName>
</protein>
<dbReference type="InterPro" id="IPR011701">
    <property type="entry name" value="MFS"/>
</dbReference>
<feature type="transmembrane region" description="Helical" evidence="7">
    <location>
        <begin position="134"/>
        <end position="156"/>
    </location>
</feature>